<dbReference type="OrthoDB" id="2241792at2759"/>
<protein>
    <submittedName>
        <fullName evidence="1">Uncharacterized protein</fullName>
    </submittedName>
</protein>
<dbReference type="AlphaFoldDB" id="A0A1C7MYE4"/>
<evidence type="ECO:0000313" key="1">
    <source>
        <dbReference type="EMBL" id="OBZ81833.1"/>
    </source>
</evidence>
<comment type="caution">
    <text evidence="1">The sequence shown here is derived from an EMBL/GenBank/DDBJ whole genome shotgun (WGS) entry which is preliminary data.</text>
</comment>
<name>A0A1C7MYE4_9FUNG</name>
<dbReference type="Proteomes" id="UP000093000">
    <property type="component" value="Unassembled WGS sequence"/>
</dbReference>
<gene>
    <name evidence="1" type="ORF">A0J61_10118</name>
</gene>
<reference evidence="1 2" key="1">
    <citation type="submission" date="2016-03" db="EMBL/GenBank/DDBJ databases">
        <title>Choanephora cucurbitarum.</title>
        <authorList>
            <person name="Min B."/>
            <person name="Park H."/>
            <person name="Park J.-H."/>
            <person name="Shin H.-D."/>
            <person name="Choi I.-G."/>
        </authorList>
    </citation>
    <scope>NUCLEOTIDE SEQUENCE [LARGE SCALE GENOMIC DNA]</scope>
    <source>
        <strain evidence="1 2">KUS-F28377</strain>
    </source>
</reference>
<keyword evidence="2" id="KW-1185">Reference proteome</keyword>
<proteinExistence type="predicted"/>
<organism evidence="1 2">
    <name type="scientific">Choanephora cucurbitarum</name>
    <dbReference type="NCBI Taxonomy" id="101091"/>
    <lineage>
        <taxon>Eukaryota</taxon>
        <taxon>Fungi</taxon>
        <taxon>Fungi incertae sedis</taxon>
        <taxon>Mucoromycota</taxon>
        <taxon>Mucoromycotina</taxon>
        <taxon>Mucoromycetes</taxon>
        <taxon>Mucorales</taxon>
        <taxon>Mucorineae</taxon>
        <taxon>Choanephoraceae</taxon>
        <taxon>Choanephoroideae</taxon>
        <taxon>Choanephora</taxon>
    </lineage>
</organism>
<sequence length="245" mass="27938">MNSVYSKVLPLTFENLSKISRVDDSYTPLARFCNEVGTDIIGLAESNTSISARRLMRPHEVVESPHLMSFPFHNDSRFLPTAEHDYPGGNSDTSSLLFNSSVYTRQRLNSATSYTTQSILGQAATYRRNCRMNRADDVSSLFSHRRRYTGVTPSSLSTLRDDETMVSQKKRQSTCKLTFKLKQGLSKNSNISEHNYTETVKKTSWFKKLWKLMRPKPATPKKTISEPVWYSQFRCNPPPPTAFTS</sequence>
<evidence type="ECO:0000313" key="2">
    <source>
        <dbReference type="Proteomes" id="UP000093000"/>
    </source>
</evidence>
<dbReference type="InParanoid" id="A0A1C7MYE4"/>
<dbReference type="EMBL" id="LUGH01001041">
    <property type="protein sequence ID" value="OBZ81833.1"/>
    <property type="molecule type" value="Genomic_DNA"/>
</dbReference>
<accession>A0A1C7MYE4</accession>